<dbReference type="InterPro" id="IPR025626">
    <property type="entry name" value="YyzF"/>
</dbReference>
<protein>
    <submittedName>
        <fullName evidence="1">CxxH/CxxC protein</fullName>
    </submittedName>
</protein>
<evidence type="ECO:0000313" key="1">
    <source>
        <dbReference type="EMBL" id="MBM6819430.1"/>
    </source>
</evidence>
<dbReference type="Pfam" id="PF14116">
    <property type="entry name" value="YyzF"/>
    <property type="match status" value="1"/>
</dbReference>
<name>A0ABS2FFU9_9CLOT</name>
<sequence length="50" mass="5905">MELIYACEEHIDEAMDEVINEKETFPVINEVAEKKCSYCNNQAKYEVKMM</sequence>
<dbReference type="NCBIfam" id="TIGR04129">
    <property type="entry name" value="CxxH_BA5709"/>
    <property type="match status" value="1"/>
</dbReference>
<reference evidence="1 2" key="1">
    <citation type="journal article" date="2021" name="Sci. Rep.">
        <title>The distribution of antibiotic resistance genes in chicken gut microbiota commensals.</title>
        <authorList>
            <person name="Juricova H."/>
            <person name="Matiasovicova J."/>
            <person name="Kubasova T."/>
            <person name="Cejkova D."/>
            <person name="Rychlik I."/>
        </authorList>
    </citation>
    <scope>NUCLEOTIDE SEQUENCE [LARGE SCALE GENOMIC DNA]</scope>
    <source>
        <strain evidence="1 2">An435</strain>
    </source>
</reference>
<evidence type="ECO:0000313" key="2">
    <source>
        <dbReference type="Proteomes" id="UP000767334"/>
    </source>
</evidence>
<gene>
    <name evidence="1" type="ORF">H6A19_08790</name>
</gene>
<dbReference type="EMBL" id="JACJLL010000046">
    <property type="protein sequence ID" value="MBM6819430.1"/>
    <property type="molecule type" value="Genomic_DNA"/>
</dbReference>
<comment type="caution">
    <text evidence="1">The sequence shown here is derived from an EMBL/GenBank/DDBJ whole genome shotgun (WGS) entry which is preliminary data.</text>
</comment>
<accession>A0ABS2FFU9</accession>
<organism evidence="1 2">
    <name type="scientific">Clostridium saudiense</name>
    <dbReference type="NCBI Taxonomy" id="1414720"/>
    <lineage>
        <taxon>Bacteria</taxon>
        <taxon>Bacillati</taxon>
        <taxon>Bacillota</taxon>
        <taxon>Clostridia</taxon>
        <taxon>Eubacteriales</taxon>
        <taxon>Clostridiaceae</taxon>
        <taxon>Clostridium</taxon>
    </lineage>
</organism>
<dbReference type="RefSeq" id="WP_148323729.1">
    <property type="nucleotide sequence ID" value="NZ_JACJLL010000046.1"/>
</dbReference>
<keyword evidence="2" id="KW-1185">Reference proteome</keyword>
<proteinExistence type="predicted"/>
<dbReference type="Proteomes" id="UP000767334">
    <property type="component" value="Unassembled WGS sequence"/>
</dbReference>